<accession>A0A8H3DEU2</accession>
<feature type="compositionally biased region" description="Polar residues" evidence="1">
    <location>
        <begin position="118"/>
        <end position="127"/>
    </location>
</feature>
<dbReference type="AlphaFoldDB" id="A0A8H3DEU2"/>
<comment type="caution">
    <text evidence="2">The sequence shown here is derived from an EMBL/GenBank/DDBJ whole genome shotgun (WGS) entry which is preliminary data.</text>
</comment>
<proteinExistence type="predicted"/>
<sequence length="290" mass="32040">MQESKSDAVDNNPVADSEPLSEDKIRLVASSSKHTLDDPIPTVYTQMQLCRKSSGNLPGGLDSLTLKDNIVLEDPPDNEEDPVDHRNPTSLGDPEGNEALVLPPPDAKESLDDEDSNKTTNFPNQRKISQEDAKKMVNLLDGIIKSSLHGHRRTCVSSLGKVVCTCVEFMAGTLNLIVETGMGLIGASETAVIVFCQGKWAVRVVCLWIRAFQEDNTLPTNVYSTWNGSVMEDKDLSATILLWLRDPERAQGKYIQARNVIDFFGTAAAARFLHLIDVPLLLRTAQRWMH</sequence>
<reference evidence="2" key="1">
    <citation type="submission" date="2021-01" db="EMBL/GenBank/DDBJ databases">
        <authorList>
            <person name="Kaushik A."/>
        </authorList>
    </citation>
    <scope>NUCLEOTIDE SEQUENCE</scope>
    <source>
        <strain evidence="2">AG4-RS23</strain>
    </source>
</reference>
<feature type="region of interest" description="Disordered" evidence="1">
    <location>
        <begin position="1"/>
        <end position="40"/>
    </location>
</feature>
<dbReference type="EMBL" id="CAJMWY010004126">
    <property type="protein sequence ID" value="CAE6520399.1"/>
    <property type="molecule type" value="Genomic_DNA"/>
</dbReference>
<evidence type="ECO:0000256" key="1">
    <source>
        <dbReference type="SAM" id="MobiDB-lite"/>
    </source>
</evidence>
<organism evidence="2 3">
    <name type="scientific">Rhizoctonia solani</name>
    <dbReference type="NCBI Taxonomy" id="456999"/>
    <lineage>
        <taxon>Eukaryota</taxon>
        <taxon>Fungi</taxon>
        <taxon>Dikarya</taxon>
        <taxon>Basidiomycota</taxon>
        <taxon>Agaricomycotina</taxon>
        <taxon>Agaricomycetes</taxon>
        <taxon>Cantharellales</taxon>
        <taxon>Ceratobasidiaceae</taxon>
        <taxon>Rhizoctonia</taxon>
    </lineage>
</organism>
<dbReference type="Proteomes" id="UP000663861">
    <property type="component" value="Unassembled WGS sequence"/>
</dbReference>
<gene>
    <name evidence="2" type="ORF">RDB_LOCUS154727</name>
</gene>
<protein>
    <submittedName>
        <fullName evidence="2">Uncharacterized protein</fullName>
    </submittedName>
</protein>
<evidence type="ECO:0000313" key="2">
    <source>
        <dbReference type="EMBL" id="CAE6520399.1"/>
    </source>
</evidence>
<name>A0A8H3DEU2_9AGAM</name>
<feature type="region of interest" description="Disordered" evidence="1">
    <location>
        <begin position="71"/>
        <end position="128"/>
    </location>
</feature>
<evidence type="ECO:0000313" key="3">
    <source>
        <dbReference type="Proteomes" id="UP000663861"/>
    </source>
</evidence>